<protein>
    <submittedName>
        <fullName evidence="1">Uncharacterized protein</fullName>
    </submittedName>
</protein>
<dbReference type="AlphaFoldDB" id="A0A3P7MRL7"/>
<dbReference type="EMBL" id="UYRU01071221">
    <property type="protein sequence ID" value="VDN20771.1"/>
    <property type="molecule type" value="Genomic_DNA"/>
</dbReference>
<evidence type="ECO:0000313" key="1">
    <source>
        <dbReference type="EMBL" id="VDN20771.1"/>
    </source>
</evidence>
<sequence>MKKRKYYGFHLSTIYKRIVRQRKAYDAEMGEPSLLPMSSVVNRSPELEMPELSPEISMNAEPAEISQAADTVGGRCFLIELQDFCLRAKLSPAAKKELFQILRPYHPELPKDADTNT</sequence>
<dbReference type="OrthoDB" id="10416876at2759"/>
<keyword evidence="2" id="KW-1185">Reference proteome</keyword>
<accession>A0A3P7MRL7</accession>
<proteinExistence type="predicted"/>
<gene>
    <name evidence="1" type="ORF">DILT_LOCUS13692</name>
</gene>
<reference evidence="1 2" key="1">
    <citation type="submission" date="2018-11" db="EMBL/GenBank/DDBJ databases">
        <authorList>
            <consortium name="Pathogen Informatics"/>
        </authorList>
    </citation>
    <scope>NUCLEOTIDE SEQUENCE [LARGE SCALE GENOMIC DNA]</scope>
</reference>
<evidence type="ECO:0000313" key="2">
    <source>
        <dbReference type="Proteomes" id="UP000281553"/>
    </source>
</evidence>
<name>A0A3P7MRL7_DIBLA</name>
<dbReference type="Proteomes" id="UP000281553">
    <property type="component" value="Unassembled WGS sequence"/>
</dbReference>
<organism evidence="1 2">
    <name type="scientific">Dibothriocephalus latus</name>
    <name type="common">Fish tapeworm</name>
    <name type="synonym">Diphyllobothrium latum</name>
    <dbReference type="NCBI Taxonomy" id="60516"/>
    <lineage>
        <taxon>Eukaryota</taxon>
        <taxon>Metazoa</taxon>
        <taxon>Spiralia</taxon>
        <taxon>Lophotrochozoa</taxon>
        <taxon>Platyhelminthes</taxon>
        <taxon>Cestoda</taxon>
        <taxon>Eucestoda</taxon>
        <taxon>Diphyllobothriidea</taxon>
        <taxon>Diphyllobothriidae</taxon>
        <taxon>Dibothriocephalus</taxon>
    </lineage>
</organism>